<dbReference type="PANTHER" id="PTHR31175">
    <property type="entry name" value="AUXIN-RESPONSIVE FAMILY PROTEIN"/>
    <property type="match status" value="1"/>
</dbReference>
<keyword evidence="3" id="KW-1185">Reference proteome</keyword>
<name>A0A067LRC3_JATCU</name>
<protein>
    <submittedName>
        <fullName evidence="2">Uncharacterized protein</fullName>
    </submittedName>
</protein>
<dbReference type="InterPro" id="IPR003676">
    <property type="entry name" value="SAUR_fam"/>
</dbReference>
<dbReference type="EMBL" id="KK914193">
    <property type="protein sequence ID" value="KDP47164.1"/>
    <property type="molecule type" value="Genomic_DNA"/>
</dbReference>
<dbReference type="Pfam" id="PF02519">
    <property type="entry name" value="Auxin_inducible"/>
    <property type="match status" value="1"/>
</dbReference>
<dbReference type="STRING" id="180498.A0A067LRC3"/>
<accession>A0A067LRC3</accession>
<sequence>MISPKKLIHIARKWQRQAALKRKRISFPSVSQVANKGHFVVYTADKKRFAFPMLYLNNYVFRQLLAMSEEEFGSPGDGPIILTCDSSLMEYVVHLIKRRIDREMEEALLMSLCNSSSKCLLSSCLCQEQSSHKLLVCSF</sequence>
<evidence type="ECO:0000313" key="3">
    <source>
        <dbReference type="Proteomes" id="UP000027138"/>
    </source>
</evidence>
<evidence type="ECO:0000313" key="2">
    <source>
        <dbReference type="EMBL" id="KDP47164.1"/>
    </source>
</evidence>
<dbReference type="GO" id="GO:0009733">
    <property type="term" value="P:response to auxin"/>
    <property type="evidence" value="ECO:0007669"/>
    <property type="project" value="InterPro"/>
</dbReference>
<dbReference type="OrthoDB" id="839153at2759"/>
<dbReference type="PANTHER" id="PTHR31175:SF122">
    <property type="entry name" value="AUXIN-RESPONSIVE PROTEIN SAUR64-LIKE"/>
    <property type="match status" value="1"/>
</dbReference>
<dbReference type="KEGG" id="jcu:105647492"/>
<proteinExistence type="inferred from homology"/>
<comment type="similarity">
    <text evidence="1">Belongs to the ARG7 family.</text>
</comment>
<evidence type="ECO:0000256" key="1">
    <source>
        <dbReference type="ARBA" id="ARBA00006974"/>
    </source>
</evidence>
<dbReference type="AlphaFoldDB" id="A0A067LRC3"/>
<organism evidence="2 3">
    <name type="scientific">Jatropha curcas</name>
    <name type="common">Barbados nut</name>
    <dbReference type="NCBI Taxonomy" id="180498"/>
    <lineage>
        <taxon>Eukaryota</taxon>
        <taxon>Viridiplantae</taxon>
        <taxon>Streptophyta</taxon>
        <taxon>Embryophyta</taxon>
        <taxon>Tracheophyta</taxon>
        <taxon>Spermatophyta</taxon>
        <taxon>Magnoliopsida</taxon>
        <taxon>eudicotyledons</taxon>
        <taxon>Gunneridae</taxon>
        <taxon>Pentapetalae</taxon>
        <taxon>rosids</taxon>
        <taxon>fabids</taxon>
        <taxon>Malpighiales</taxon>
        <taxon>Euphorbiaceae</taxon>
        <taxon>Crotonoideae</taxon>
        <taxon>Jatropheae</taxon>
        <taxon>Jatropha</taxon>
    </lineage>
</organism>
<dbReference type="Proteomes" id="UP000027138">
    <property type="component" value="Unassembled WGS sequence"/>
</dbReference>
<reference evidence="2 3" key="1">
    <citation type="journal article" date="2014" name="PLoS ONE">
        <title>Global Analysis of Gene Expression Profiles in Physic Nut (Jatropha curcas L.) Seedlings Exposed to Salt Stress.</title>
        <authorList>
            <person name="Zhang L."/>
            <person name="Zhang C."/>
            <person name="Wu P."/>
            <person name="Chen Y."/>
            <person name="Li M."/>
            <person name="Jiang H."/>
            <person name="Wu G."/>
        </authorList>
    </citation>
    <scope>NUCLEOTIDE SEQUENCE [LARGE SCALE GENOMIC DNA]</scope>
    <source>
        <strain evidence="3">cv. GZQX0401</strain>
        <tissue evidence="2">Young leaves</tissue>
    </source>
</reference>
<gene>
    <name evidence="2" type="ORF">JCGZ_00055</name>
</gene>